<dbReference type="InterPro" id="IPR006533">
    <property type="entry name" value="T6SS_Vgr_RhsGE"/>
</dbReference>
<dbReference type="Pfam" id="PF05954">
    <property type="entry name" value="Phage_GPD"/>
    <property type="match status" value="1"/>
</dbReference>
<evidence type="ECO:0000313" key="4">
    <source>
        <dbReference type="Proteomes" id="UP000323671"/>
    </source>
</evidence>
<comment type="similarity">
    <text evidence="1">Belongs to the VgrG protein family.</text>
</comment>
<dbReference type="Proteomes" id="UP000323671">
    <property type="component" value="Chromosome"/>
</dbReference>
<dbReference type="NCBIfam" id="TIGR03361">
    <property type="entry name" value="VI_Rhs_Vgr"/>
    <property type="match status" value="1"/>
</dbReference>
<feature type="domain" description="Gp5/Type VI secretion system Vgr protein OB-fold" evidence="2">
    <location>
        <begin position="403"/>
        <end position="465"/>
    </location>
</feature>
<dbReference type="Pfam" id="PF04717">
    <property type="entry name" value="Phage_base_V"/>
    <property type="match status" value="1"/>
</dbReference>
<dbReference type="SUPFAM" id="SSF69255">
    <property type="entry name" value="gp5 N-terminal domain-like"/>
    <property type="match status" value="1"/>
</dbReference>
<evidence type="ECO:0000259" key="2">
    <source>
        <dbReference type="Pfam" id="PF04717"/>
    </source>
</evidence>
<dbReference type="AlphaFoldDB" id="A0A5C1EC60"/>
<dbReference type="EMBL" id="CP022579">
    <property type="protein sequence ID" value="QEL66324.1"/>
    <property type="molecule type" value="Genomic_DNA"/>
</dbReference>
<dbReference type="KEGG" id="otr:OTERR_28480"/>
<protein>
    <submittedName>
        <fullName evidence="3">Rhs element Vgr protein</fullName>
    </submittedName>
</protein>
<dbReference type="Gene3D" id="3.55.50.10">
    <property type="entry name" value="Baseplate protein-like domains"/>
    <property type="match status" value="1"/>
</dbReference>
<sequence>MTSLAKHLATNKRFDFSCSACEKDKFDVIVMDGYEAISRPFRFTLTLVSDDGAIDFDAMLQATATLRIYPPDGGDATSYHGVVAAFEQLHQAGGYTFYQAVLVPRLWRLSLSRISEVYLNEQTIPQIITGLLREHHLSSADVEWRLTGAYRARSFVCQYQETPLDFISRWLEKEGMAYFFDHSGSSDKLVIVDDKRMHPAQALKVQYRPVDTLDTGSSDDSLQSFICRQQPLPQTVVLQEYNHRKASLALKFSATVAPQGFGEVMLYGENFRDEAEGQRYARLRAEEIRCGGTTFSGEGTATGLRSGYYMDLAHHYRDDFNGRYLVTEVTHSGTQAGALLNGMHHPYGETEHGTAYRVTLTAIPADTQFRPARLTPKPRIAGTMTASIDAEGSGGYADLDEFGQYKVQLPFDRSDKAADKGSARIRMASPYAGHDYGLHFPLRKKAEVLLAFADGDPDQPVIMAAVPNSENPGPVNNQNPSQNRLGTAGGNHFYLDDATDKTCIWLRSPYQNTQLGLGATATQEAKPGLWSSTAGSATSITGGESRSVFKGPWTTVNLAMRSTLSTAAALGMGLGSTVSYRASTDLAWTKGRRLTIDEGESLALHGSGRVQAEDSLTLSGGQRPSVKSAVDQIKAQARTQLERNITANQTAATEAASAIIPAPQPPQSPAPLWQAGSNGVSKAHGLLANLSAEAAHQALETAAQGIADTVRQARAYASNIQVNGQGIQLTVDQLQPEGDSAVAIQATAVRIHSQTQVPPQTSAIDLSPTAIQLAAKQAGPESSSLQLSGNQAELATANPNGSLVFHHPLGGQATLAQDGWVLCSGAAQLAVEKGQGGTLKMGKAGVYVTPNQVLAEYGKTSLSLTPTEARLELAASGLTVSPGGLTLNGSLIRLG</sequence>
<dbReference type="RefSeq" id="WP_149426203.1">
    <property type="nucleotide sequence ID" value="NZ_CP022579.1"/>
</dbReference>
<proteinExistence type="inferred from homology"/>
<accession>A0A5C1EC60</accession>
<dbReference type="InterPro" id="IPR037026">
    <property type="entry name" value="Vgr_OB-fold_dom_sf"/>
</dbReference>
<keyword evidence="4" id="KW-1185">Reference proteome</keyword>
<dbReference type="Gene3D" id="4.10.220.110">
    <property type="match status" value="1"/>
</dbReference>
<dbReference type="Gene3D" id="2.40.50.230">
    <property type="entry name" value="Gp5 N-terminal domain"/>
    <property type="match status" value="1"/>
</dbReference>
<dbReference type="InterPro" id="IPR006531">
    <property type="entry name" value="Gp5/Vgr_OB"/>
</dbReference>
<organism evidence="3 4">
    <name type="scientific">Oryzomicrobium terrae</name>
    <dbReference type="NCBI Taxonomy" id="1735038"/>
    <lineage>
        <taxon>Bacteria</taxon>
        <taxon>Pseudomonadati</taxon>
        <taxon>Pseudomonadota</taxon>
        <taxon>Betaproteobacteria</taxon>
        <taxon>Rhodocyclales</taxon>
        <taxon>Rhodocyclaceae</taxon>
        <taxon>Oryzomicrobium</taxon>
    </lineage>
</organism>
<dbReference type="SUPFAM" id="SSF69279">
    <property type="entry name" value="Phage tail proteins"/>
    <property type="match status" value="2"/>
</dbReference>
<gene>
    <name evidence="3" type="primary">vgrG</name>
    <name evidence="3" type="ORF">OTERR_28480</name>
</gene>
<name>A0A5C1EC60_9RHOO</name>
<reference evidence="3 4" key="1">
    <citation type="submission" date="2017-07" db="EMBL/GenBank/DDBJ databases">
        <title>Complete genome sequence of Oryzomicrobium terrae TPP412.</title>
        <authorList>
            <person name="Chiu L.-W."/>
            <person name="Lo K.-J."/>
            <person name="Tsai Y.-M."/>
            <person name="Lin S.-S."/>
            <person name="Kuo C.-H."/>
            <person name="Liu C.-T."/>
        </authorList>
    </citation>
    <scope>NUCLEOTIDE SEQUENCE [LARGE SCALE GENOMIC DNA]</scope>
    <source>
        <strain evidence="3 4">TPP412</strain>
    </source>
</reference>
<dbReference type="Gene3D" id="2.30.110.50">
    <property type="match status" value="1"/>
</dbReference>
<dbReference type="InterPro" id="IPR017847">
    <property type="entry name" value="T6SS_RhsGE_Vgr_subset"/>
</dbReference>
<evidence type="ECO:0000256" key="1">
    <source>
        <dbReference type="ARBA" id="ARBA00005558"/>
    </source>
</evidence>
<evidence type="ECO:0000313" key="3">
    <source>
        <dbReference type="EMBL" id="QEL66324.1"/>
    </source>
</evidence>
<dbReference type="NCBIfam" id="TIGR01646">
    <property type="entry name" value="vgr_GE"/>
    <property type="match status" value="1"/>
</dbReference>